<dbReference type="InterPro" id="IPR006880">
    <property type="entry name" value="INO80B_C"/>
</dbReference>
<name>A0ABQ8W0Y6_9AGAR</name>
<evidence type="ECO:0000313" key="4">
    <source>
        <dbReference type="Proteomes" id="UP001150217"/>
    </source>
</evidence>
<feature type="region of interest" description="Disordered" evidence="1">
    <location>
        <begin position="412"/>
        <end position="440"/>
    </location>
</feature>
<proteinExistence type="predicted"/>
<dbReference type="PANTHER" id="PTHR21561:SF12">
    <property type="entry name" value="INO80 COMPLEX SUBUNIT B"/>
    <property type="match status" value="1"/>
</dbReference>
<dbReference type="Pfam" id="PF04795">
    <property type="entry name" value="PAPA-1"/>
    <property type="match status" value="1"/>
</dbReference>
<organism evidence="3 4">
    <name type="scientific">Lentinula lateritia</name>
    <dbReference type="NCBI Taxonomy" id="40482"/>
    <lineage>
        <taxon>Eukaryota</taxon>
        <taxon>Fungi</taxon>
        <taxon>Dikarya</taxon>
        <taxon>Basidiomycota</taxon>
        <taxon>Agaricomycotina</taxon>
        <taxon>Agaricomycetes</taxon>
        <taxon>Agaricomycetidae</taxon>
        <taxon>Agaricales</taxon>
        <taxon>Marasmiineae</taxon>
        <taxon>Omphalotaceae</taxon>
        <taxon>Lentinula</taxon>
    </lineage>
</organism>
<comment type="caution">
    <text evidence="3">The sequence shown here is derived from an EMBL/GenBank/DDBJ whole genome shotgun (WGS) entry which is preliminary data.</text>
</comment>
<feature type="region of interest" description="Disordered" evidence="1">
    <location>
        <begin position="215"/>
        <end position="359"/>
    </location>
</feature>
<dbReference type="InterPro" id="IPR029523">
    <property type="entry name" value="INO80B/Ies2"/>
</dbReference>
<gene>
    <name evidence="3" type="ORF">C8R41DRAFT_432473</name>
</gene>
<feature type="compositionally biased region" description="Acidic residues" evidence="1">
    <location>
        <begin position="122"/>
        <end position="143"/>
    </location>
</feature>
<feature type="compositionally biased region" description="Basic and acidic residues" evidence="1">
    <location>
        <begin position="215"/>
        <end position="235"/>
    </location>
</feature>
<dbReference type="Proteomes" id="UP001150217">
    <property type="component" value="Unassembled WGS sequence"/>
</dbReference>
<evidence type="ECO:0000256" key="1">
    <source>
        <dbReference type="SAM" id="MobiDB-lite"/>
    </source>
</evidence>
<feature type="region of interest" description="Disordered" evidence="1">
    <location>
        <begin position="37"/>
        <end position="168"/>
    </location>
</feature>
<evidence type="ECO:0000259" key="2">
    <source>
        <dbReference type="SMART" id="SM01406"/>
    </source>
</evidence>
<evidence type="ECO:0000313" key="3">
    <source>
        <dbReference type="EMBL" id="KAJ4500635.1"/>
    </source>
</evidence>
<keyword evidence="4" id="KW-1185">Reference proteome</keyword>
<accession>A0ABQ8W0Y6</accession>
<protein>
    <recommendedName>
        <fullName evidence="2">INO80 complex subunit B-like conserved region domain-containing protein</fullName>
    </recommendedName>
</protein>
<reference evidence="3" key="1">
    <citation type="submission" date="2022-08" db="EMBL/GenBank/DDBJ databases">
        <title>A Global Phylogenomic Analysis of the Shiitake Genus Lentinula.</title>
        <authorList>
            <consortium name="DOE Joint Genome Institute"/>
            <person name="Sierra-Patev S."/>
            <person name="Min B."/>
            <person name="Naranjo-Ortiz M."/>
            <person name="Looney B."/>
            <person name="Konkel Z."/>
            <person name="Slot J.C."/>
            <person name="Sakamoto Y."/>
            <person name="Steenwyk J.L."/>
            <person name="Rokas A."/>
            <person name="Carro J."/>
            <person name="Camarero S."/>
            <person name="Ferreira P."/>
            <person name="Molpeceres G."/>
            <person name="Ruiz-Duenas F.J."/>
            <person name="Serrano A."/>
            <person name="Henrissat B."/>
            <person name="Drula E."/>
            <person name="Hughes K.W."/>
            <person name="Mata J.L."/>
            <person name="Ishikawa N.K."/>
            <person name="Vargas-Isla R."/>
            <person name="Ushijima S."/>
            <person name="Smith C.A."/>
            <person name="Ahrendt S."/>
            <person name="Andreopoulos W."/>
            <person name="He G."/>
            <person name="Labutti K."/>
            <person name="Lipzen A."/>
            <person name="Ng V."/>
            <person name="Riley R."/>
            <person name="Sandor L."/>
            <person name="Barry K."/>
            <person name="Martinez A.T."/>
            <person name="Xiao Y."/>
            <person name="Gibbons J.G."/>
            <person name="Terashima K."/>
            <person name="Grigoriev I.V."/>
            <person name="Hibbett D.S."/>
        </authorList>
    </citation>
    <scope>NUCLEOTIDE SEQUENCE</scope>
    <source>
        <strain evidence="3">RHP3577 ss4</strain>
    </source>
</reference>
<feature type="compositionally biased region" description="Basic residues" evidence="1">
    <location>
        <begin position="239"/>
        <end position="250"/>
    </location>
</feature>
<sequence length="517" mass="55893">MKKCRSLKRKKLTLMPTAMKKKTSMWRARCRTQLSEDEIKSIPVAEVDSDGEDDDVPRSPLKPRLKIKLKLPIVPASSTSNTATPVPEEQKVTPSRRAVAKRSAAVRGRRRIQDMESSSSEIETEDGESEPVEDEEDEEDDDMQVSVDNSSVTAHTLQGRSKSRSMTTRQAVLASVMDSSHIALDSDLAAQSVQGNTSKKKKVLNETELALRREENARKRKNLSEKRLEDEKLETINRLLKKQSRPRTKRAGGPSQAHSAGSSVPPAPVISSSTGNRGGKRGGARGGARGRGGRRGRPRAIADEEGGEAEVDAEGDAMEIDGQEGEGEEGVEGGNEVEGELREAPDGSTGGSDRSKGMRAPMMQAPMIPMFRWVSTTVLVPTEISTTVAKPLSPDQPIGVKTEGDIKMADAGNVPAQQQPPVEPDKTSLSSSPNDDTLAPVSVLESPSQERRMQFSLAIPAAFLPPENATPLPLTEIRPPAICAVSGCENSRKYRLVKDWKIGACGMAHLKVLEGMS</sequence>
<feature type="compositionally biased region" description="Low complexity" evidence="1">
    <location>
        <begin position="95"/>
        <end position="106"/>
    </location>
</feature>
<feature type="domain" description="INO80 complex subunit B-like conserved region" evidence="2">
    <location>
        <begin position="208"/>
        <end position="384"/>
    </location>
</feature>
<dbReference type="PANTHER" id="PTHR21561">
    <property type="entry name" value="INO80 COMPLEX SUBUNIT B"/>
    <property type="match status" value="1"/>
</dbReference>
<dbReference type="SMART" id="SM01406">
    <property type="entry name" value="PAPA-1"/>
    <property type="match status" value="1"/>
</dbReference>
<feature type="compositionally biased region" description="Polar residues" evidence="1">
    <location>
        <begin position="146"/>
        <end position="168"/>
    </location>
</feature>
<feature type="compositionally biased region" description="Acidic residues" evidence="1">
    <location>
        <begin position="303"/>
        <end position="338"/>
    </location>
</feature>
<dbReference type="EMBL" id="JANVFT010000005">
    <property type="protein sequence ID" value="KAJ4500635.1"/>
    <property type="molecule type" value="Genomic_DNA"/>
</dbReference>
<feature type="compositionally biased region" description="Low complexity" evidence="1">
    <location>
        <begin position="259"/>
        <end position="275"/>
    </location>
</feature>